<keyword evidence="2" id="KW-0413">Isomerase</keyword>
<dbReference type="RefSeq" id="WP_184086549.1">
    <property type="nucleotide sequence ID" value="NZ_JACHIJ010000004.1"/>
</dbReference>
<dbReference type="Proteomes" id="UP000521227">
    <property type="component" value="Unassembled WGS sequence"/>
</dbReference>
<dbReference type="PANTHER" id="PTHR42964:SF1">
    <property type="entry name" value="POLYKETIDE BIOSYNTHESIS ENOYL-COA HYDRATASE PKSH-RELATED"/>
    <property type="match status" value="1"/>
</dbReference>
<accession>A0A840N2N0</accession>
<comment type="similarity">
    <text evidence="1">Belongs to the enoyl-CoA hydratase/isomerase family.</text>
</comment>
<dbReference type="Gene3D" id="1.10.12.10">
    <property type="entry name" value="Lyase 2-enoyl-coa Hydratase, Chain A, domain 2"/>
    <property type="match status" value="1"/>
</dbReference>
<dbReference type="CDD" id="cd06558">
    <property type="entry name" value="crotonase-like"/>
    <property type="match status" value="1"/>
</dbReference>
<dbReference type="EMBL" id="JACHIJ010000004">
    <property type="protein sequence ID" value="MBB5053172.1"/>
    <property type="molecule type" value="Genomic_DNA"/>
</dbReference>
<comment type="caution">
    <text evidence="2">The sequence shown here is derived from an EMBL/GenBank/DDBJ whole genome shotgun (WGS) entry which is preliminary data.</text>
</comment>
<sequence length="265" mass="28069">MAENVEYSVAGGVATIRLNRPDAMNAVDAETAKQLAQYARKAELDSAVRCVVLEGAGRNFSGGGDVKVFGTTMAMNDEDRRSVYAEILVHTHALMLCIRRMPKPVIAAVNGAAAGIGLGLVTACDMAIAADDASFSLAFCRIGISPDSGMTYFLPRAVGLKKATELVLLGDRFDVSYALSIGIVNRVVPRDALTAEVTALAERLASGPTAAHARAKALLHRSQTAELADQLVAEHDMFLAGVTTHDFVEGVTAFLEKRPATFKGF</sequence>
<dbReference type="InterPro" id="IPR051683">
    <property type="entry name" value="Enoyl-CoA_Hydratase/Isomerase"/>
</dbReference>
<dbReference type="PANTHER" id="PTHR42964">
    <property type="entry name" value="ENOYL-COA HYDRATASE"/>
    <property type="match status" value="1"/>
</dbReference>
<dbReference type="GO" id="GO:0016853">
    <property type="term" value="F:isomerase activity"/>
    <property type="evidence" value="ECO:0007669"/>
    <property type="project" value="UniProtKB-KW"/>
</dbReference>
<dbReference type="Pfam" id="PF00378">
    <property type="entry name" value="ECH_1"/>
    <property type="match status" value="1"/>
</dbReference>
<dbReference type="InterPro" id="IPR014748">
    <property type="entry name" value="Enoyl-CoA_hydra_C"/>
</dbReference>
<dbReference type="SUPFAM" id="SSF52096">
    <property type="entry name" value="ClpP/crotonase"/>
    <property type="match status" value="1"/>
</dbReference>
<evidence type="ECO:0000256" key="1">
    <source>
        <dbReference type="ARBA" id="ARBA00005254"/>
    </source>
</evidence>
<evidence type="ECO:0000313" key="2">
    <source>
        <dbReference type="EMBL" id="MBB5053172.1"/>
    </source>
</evidence>
<name>A0A840N2N0_9BRAD</name>
<dbReference type="InterPro" id="IPR001753">
    <property type="entry name" value="Enoyl-CoA_hydra/iso"/>
</dbReference>
<organism evidence="2 3">
    <name type="scientific">Afipia massiliensis</name>
    <dbReference type="NCBI Taxonomy" id="211460"/>
    <lineage>
        <taxon>Bacteria</taxon>
        <taxon>Pseudomonadati</taxon>
        <taxon>Pseudomonadota</taxon>
        <taxon>Alphaproteobacteria</taxon>
        <taxon>Hyphomicrobiales</taxon>
        <taxon>Nitrobacteraceae</taxon>
        <taxon>Afipia</taxon>
    </lineage>
</organism>
<gene>
    <name evidence="2" type="ORF">HNQ36_003163</name>
</gene>
<dbReference type="InterPro" id="IPR029045">
    <property type="entry name" value="ClpP/crotonase-like_dom_sf"/>
</dbReference>
<reference evidence="2 3" key="1">
    <citation type="submission" date="2020-08" db="EMBL/GenBank/DDBJ databases">
        <title>Genomic Encyclopedia of Type Strains, Phase IV (KMG-IV): sequencing the most valuable type-strain genomes for metagenomic binning, comparative biology and taxonomic classification.</title>
        <authorList>
            <person name="Goeker M."/>
        </authorList>
    </citation>
    <scope>NUCLEOTIDE SEQUENCE [LARGE SCALE GENOMIC DNA]</scope>
    <source>
        <strain evidence="2 3">DSM 17498</strain>
    </source>
</reference>
<dbReference type="GO" id="GO:0008300">
    <property type="term" value="P:isoprenoid catabolic process"/>
    <property type="evidence" value="ECO:0007669"/>
    <property type="project" value="TreeGrafter"/>
</dbReference>
<dbReference type="EC" id="5.3.3.18" evidence="2"/>
<proteinExistence type="inferred from homology"/>
<protein>
    <submittedName>
        <fullName evidence="2">2-(1,2-epoxy-1,2-dihydrophenyl)acetyl-CoA isomerase</fullName>
        <ecNumber evidence="2">5.3.3.18</ecNumber>
    </submittedName>
</protein>
<dbReference type="Gene3D" id="3.90.226.10">
    <property type="entry name" value="2-enoyl-CoA Hydratase, Chain A, domain 1"/>
    <property type="match status" value="1"/>
</dbReference>
<evidence type="ECO:0000313" key="3">
    <source>
        <dbReference type="Proteomes" id="UP000521227"/>
    </source>
</evidence>
<dbReference type="AlphaFoldDB" id="A0A840N2N0"/>